<organism evidence="1 2">
    <name type="scientific">Teratosphaeria nubilosa</name>
    <dbReference type="NCBI Taxonomy" id="161662"/>
    <lineage>
        <taxon>Eukaryota</taxon>
        <taxon>Fungi</taxon>
        <taxon>Dikarya</taxon>
        <taxon>Ascomycota</taxon>
        <taxon>Pezizomycotina</taxon>
        <taxon>Dothideomycetes</taxon>
        <taxon>Dothideomycetidae</taxon>
        <taxon>Mycosphaerellales</taxon>
        <taxon>Teratosphaeriaceae</taxon>
        <taxon>Teratosphaeria</taxon>
    </lineage>
</organism>
<protein>
    <submittedName>
        <fullName evidence="1">Uncharacterized protein</fullName>
    </submittedName>
</protein>
<reference evidence="1" key="1">
    <citation type="journal article" date="2020" name="Stud. Mycol.">
        <title>101 Dothideomycetes genomes: a test case for predicting lifestyles and emergence of pathogens.</title>
        <authorList>
            <person name="Haridas S."/>
            <person name="Albert R."/>
            <person name="Binder M."/>
            <person name="Bloem J."/>
            <person name="Labutti K."/>
            <person name="Salamov A."/>
            <person name="Andreopoulos B."/>
            <person name="Baker S."/>
            <person name="Barry K."/>
            <person name="Bills G."/>
            <person name="Bluhm B."/>
            <person name="Cannon C."/>
            <person name="Castanera R."/>
            <person name="Culley D."/>
            <person name="Daum C."/>
            <person name="Ezra D."/>
            <person name="Gonzalez J."/>
            <person name="Henrissat B."/>
            <person name="Kuo A."/>
            <person name="Liang C."/>
            <person name="Lipzen A."/>
            <person name="Lutzoni F."/>
            <person name="Magnuson J."/>
            <person name="Mondo S."/>
            <person name="Nolan M."/>
            <person name="Ohm R."/>
            <person name="Pangilinan J."/>
            <person name="Park H.-J."/>
            <person name="Ramirez L."/>
            <person name="Alfaro M."/>
            <person name="Sun H."/>
            <person name="Tritt A."/>
            <person name="Yoshinaga Y."/>
            <person name="Zwiers L.-H."/>
            <person name="Turgeon B."/>
            <person name="Goodwin S."/>
            <person name="Spatafora J."/>
            <person name="Crous P."/>
            <person name="Grigoriev I."/>
        </authorList>
    </citation>
    <scope>NUCLEOTIDE SEQUENCE</scope>
    <source>
        <strain evidence="1">CBS 116005</strain>
    </source>
</reference>
<proteinExistence type="predicted"/>
<gene>
    <name evidence="1" type="ORF">EJ03DRAFT_169859</name>
</gene>
<accession>A0A6G1LIM6</accession>
<evidence type="ECO:0000313" key="2">
    <source>
        <dbReference type="Proteomes" id="UP000799436"/>
    </source>
</evidence>
<dbReference type="AlphaFoldDB" id="A0A6G1LIM6"/>
<name>A0A6G1LIM6_9PEZI</name>
<dbReference type="EMBL" id="ML995813">
    <property type="protein sequence ID" value="KAF2772747.1"/>
    <property type="molecule type" value="Genomic_DNA"/>
</dbReference>
<dbReference type="Proteomes" id="UP000799436">
    <property type="component" value="Unassembled WGS sequence"/>
</dbReference>
<evidence type="ECO:0000313" key="1">
    <source>
        <dbReference type="EMBL" id="KAF2772747.1"/>
    </source>
</evidence>
<keyword evidence="2" id="KW-1185">Reference proteome</keyword>
<sequence>MRTTARRTAVIDRSRPCEWYMAAAEVIESRHFSHLLLLRGFWCPSCDLFPRRLTLHASCEPPFSSQSWFPGSAESVACARMENAVCAARMTLSVGMSASIDLLDSELPRYRYRRVGSTLQRASGRLEIRVEYVEYRGLASSAQVSCQVLPLEVLGNCYKPESLINPFCCYRVTVLIPRHLFKTKHLHCVTASHCEVGQEIMSHYRPCRLER</sequence>